<dbReference type="Proteomes" id="UP000711995">
    <property type="component" value="Unassembled WGS sequence"/>
</dbReference>
<dbReference type="PANTHER" id="PTHR43267">
    <property type="entry name" value="TRNA THREONYLCARBAMOYLADENOSINE DEHYDRATASE"/>
    <property type="match status" value="1"/>
</dbReference>
<protein>
    <submittedName>
        <fullName evidence="3">tRNA threonylcarbamoyladenosine dehydratase</fullName>
    </submittedName>
</protein>
<dbReference type="GO" id="GO:0061504">
    <property type="term" value="P:cyclic threonylcarbamoyladenosine biosynthetic process"/>
    <property type="evidence" value="ECO:0007669"/>
    <property type="project" value="TreeGrafter"/>
</dbReference>
<evidence type="ECO:0000256" key="1">
    <source>
        <dbReference type="SAM" id="MobiDB-lite"/>
    </source>
</evidence>
<dbReference type="SUPFAM" id="SSF69572">
    <property type="entry name" value="Activating enzymes of the ubiquitin-like proteins"/>
    <property type="match status" value="1"/>
</dbReference>
<accession>A0A968GEI0</accession>
<dbReference type="GO" id="GO:0061503">
    <property type="term" value="F:tRNA threonylcarbamoyladenosine dehydratase"/>
    <property type="evidence" value="ECO:0007669"/>
    <property type="project" value="TreeGrafter"/>
</dbReference>
<feature type="region of interest" description="Disordered" evidence="1">
    <location>
        <begin position="244"/>
        <end position="266"/>
    </location>
</feature>
<dbReference type="PANTHER" id="PTHR43267:SF1">
    <property type="entry name" value="TRNA THREONYLCARBAMOYLADENOSINE DEHYDRATASE"/>
    <property type="match status" value="1"/>
</dbReference>
<sequence length="266" mass="29145">MSTFLGDMSQRTALIFSEIELHYITGATVLLAGVGGVGGICGEVLARMGVKRLIIIDADVVQPSNINRQILATTKSIDQDKVTLAVRRYQDIYPDIEIIAIKEFLHKENISSLLEQFQLDMIVDAIDSVGSKAHLIAYAIESNIPVVTALGIAQRRDPGLIGVVNLFETRNDPLARSLRTALKKMGIQQHIPAVFSRELPIKTGDEVSKQDGEKFLGSYASCVFVAGAMLAHTAIELFLNEQKKRKKNHERDNEPSTGYTGGISPK</sequence>
<organism evidence="3 4">
    <name type="scientific">Entomospira entomophila</name>
    <dbReference type="NCBI Taxonomy" id="2719988"/>
    <lineage>
        <taxon>Bacteria</taxon>
        <taxon>Pseudomonadati</taxon>
        <taxon>Spirochaetota</taxon>
        <taxon>Spirochaetia</taxon>
        <taxon>Spirochaetales</taxon>
        <taxon>Spirochaetaceae</taxon>
        <taxon>Entomospira</taxon>
    </lineage>
</organism>
<dbReference type="InterPro" id="IPR035985">
    <property type="entry name" value="Ubiquitin-activating_enz"/>
</dbReference>
<name>A0A968GEI0_9SPIO</name>
<keyword evidence="4" id="KW-1185">Reference proteome</keyword>
<evidence type="ECO:0000313" key="3">
    <source>
        <dbReference type="EMBL" id="NIZ40984.1"/>
    </source>
</evidence>
<dbReference type="RefSeq" id="WP_167700569.1">
    <property type="nucleotide sequence ID" value="NZ_CP118174.1"/>
</dbReference>
<proteinExistence type="predicted"/>
<dbReference type="EMBL" id="JAATLJ010000001">
    <property type="protein sequence ID" value="NIZ40984.1"/>
    <property type="molecule type" value="Genomic_DNA"/>
</dbReference>
<dbReference type="GO" id="GO:0008641">
    <property type="term" value="F:ubiquitin-like modifier activating enzyme activity"/>
    <property type="evidence" value="ECO:0007669"/>
    <property type="project" value="InterPro"/>
</dbReference>
<gene>
    <name evidence="3" type="ORF">HCT14_05640</name>
</gene>
<dbReference type="AlphaFoldDB" id="A0A968GEI0"/>
<reference evidence="3 4" key="1">
    <citation type="submission" date="2020-03" db="EMBL/GenBank/DDBJ databases">
        <title>Spirochaetal bacteria isolated from arthropods constitute a novel genus Entomospira genus novum within the order Spirochaetales.</title>
        <authorList>
            <person name="Grana-Miraglia L."/>
            <person name="Sikutova S."/>
            <person name="Fingerle V."/>
            <person name="Sing A."/>
            <person name="Castillo-Ramirez S."/>
            <person name="Margos G."/>
            <person name="Rudolf I."/>
        </authorList>
    </citation>
    <scope>NUCLEOTIDE SEQUENCE [LARGE SCALE GENOMIC DNA]</scope>
    <source>
        <strain evidence="3 4">BR193</strain>
    </source>
</reference>
<dbReference type="Pfam" id="PF00899">
    <property type="entry name" value="ThiF"/>
    <property type="match status" value="1"/>
</dbReference>
<comment type="caution">
    <text evidence="3">The sequence shown here is derived from an EMBL/GenBank/DDBJ whole genome shotgun (WGS) entry which is preliminary data.</text>
</comment>
<dbReference type="InterPro" id="IPR000594">
    <property type="entry name" value="ThiF_NAD_FAD-bd"/>
</dbReference>
<evidence type="ECO:0000259" key="2">
    <source>
        <dbReference type="Pfam" id="PF00899"/>
    </source>
</evidence>
<dbReference type="Gene3D" id="3.40.50.720">
    <property type="entry name" value="NAD(P)-binding Rossmann-like Domain"/>
    <property type="match status" value="1"/>
</dbReference>
<evidence type="ECO:0000313" key="4">
    <source>
        <dbReference type="Proteomes" id="UP000711995"/>
    </source>
</evidence>
<dbReference type="InterPro" id="IPR045886">
    <property type="entry name" value="ThiF/MoeB/HesA"/>
</dbReference>
<feature type="domain" description="THIF-type NAD/FAD binding fold" evidence="2">
    <location>
        <begin position="16"/>
        <end position="245"/>
    </location>
</feature>